<evidence type="ECO:0000313" key="2">
    <source>
        <dbReference type="EMBL" id="GAJ91946.1"/>
    </source>
</evidence>
<feature type="chain" id="PRO_5041658866" evidence="1">
    <location>
        <begin position="22"/>
        <end position="230"/>
    </location>
</feature>
<reference evidence="2 3" key="1">
    <citation type="submission" date="2014-05" db="EMBL/GenBank/DDBJ databases">
        <title>Whole genome shotgun sequence of Rhizobium rhizogenes NBRC 13257.</title>
        <authorList>
            <person name="Katano-Makiyama Y."/>
            <person name="Hosoyama A."/>
            <person name="Hashimoto M."/>
            <person name="Hosoyama Y."/>
            <person name="Noguchi M."/>
            <person name="Tsuchikane K."/>
            <person name="Kimura A."/>
            <person name="Ohji S."/>
            <person name="Ichikawa N."/>
            <person name="Yamazoe A."/>
            <person name="Fujita N."/>
        </authorList>
    </citation>
    <scope>NUCLEOTIDE SEQUENCE [LARGE SCALE GENOMIC DNA]</scope>
    <source>
        <strain evidence="2 3">NBRC 13257</strain>
    </source>
</reference>
<name>A0AA87U2T5_RHIRH</name>
<organism evidence="2 3">
    <name type="scientific">Rhizobium rhizogenes NBRC 13257</name>
    <dbReference type="NCBI Taxonomy" id="1220581"/>
    <lineage>
        <taxon>Bacteria</taxon>
        <taxon>Pseudomonadati</taxon>
        <taxon>Pseudomonadota</taxon>
        <taxon>Alphaproteobacteria</taxon>
        <taxon>Hyphomicrobiales</taxon>
        <taxon>Rhizobiaceae</taxon>
        <taxon>Rhizobium/Agrobacterium group</taxon>
        <taxon>Rhizobium</taxon>
    </lineage>
</organism>
<evidence type="ECO:0000313" key="3">
    <source>
        <dbReference type="Proteomes" id="UP000026941"/>
    </source>
</evidence>
<proteinExistence type="predicted"/>
<dbReference type="Proteomes" id="UP000026941">
    <property type="component" value="Unassembled WGS sequence"/>
</dbReference>
<feature type="signal peptide" evidence="1">
    <location>
        <begin position="1"/>
        <end position="21"/>
    </location>
</feature>
<gene>
    <name evidence="2" type="ORF">RRH01S_03_00140</name>
</gene>
<dbReference type="AlphaFoldDB" id="A0AA87U2T5"/>
<evidence type="ECO:0000256" key="1">
    <source>
        <dbReference type="SAM" id="SignalP"/>
    </source>
</evidence>
<keyword evidence="1" id="KW-0732">Signal</keyword>
<protein>
    <submittedName>
        <fullName evidence="2">Uncharacterized protein</fullName>
    </submittedName>
</protein>
<accession>A0AA87U2T5</accession>
<sequence length="230" mass="24683">MRKLMILAAITMAALSVSANAAPVASKGGYEYDKNRLSDPAALNWNIEQCSHGAITPEATEQFAKLMNVPAANVRREFCRRILTAYAKGAIPYDDYVQFAASRVMAPSIARALRIAGSGPRKPQGDGQSDIVLPLLAKMDSGETFKGSTIASRGNGRFSVKSSRRSVKCSGTYDLKDRRPTVTLLVKCSDGRTGQAVVTRAPDLMSAWGKVKLSDGSNGQLTVGTVRKQQ</sequence>
<comment type="caution">
    <text evidence="2">The sequence shown here is derived from an EMBL/GenBank/DDBJ whole genome shotgun (WGS) entry which is preliminary data.</text>
</comment>
<dbReference type="EMBL" id="BAYX01000003">
    <property type="protein sequence ID" value="GAJ91946.1"/>
    <property type="molecule type" value="Genomic_DNA"/>
</dbReference>